<gene>
    <name evidence="1" type="ORF">METZ01_LOCUS329993</name>
</gene>
<dbReference type="EMBL" id="UINC01109955">
    <property type="protein sequence ID" value="SVC77139.1"/>
    <property type="molecule type" value="Genomic_DNA"/>
</dbReference>
<evidence type="ECO:0000313" key="1">
    <source>
        <dbReference type="EMBL" id="SVC77139.1"/>
    </source>
</evidence>
<dbReference type="AlphaFoldDB" id="A0A382PUV9"/>
<sequence length="22" mass="2465">MLLRDQVVIQKDYTARMAQAGG</sequence>
<name>A0A382PUV9_9ZZZZ</name>
<reference evidence="1" key="1">
    <citation type="submission" date="2018-05" db="EMBL/GenBank/DDBJ databases">
        <authorList>
            <person name="Lanie J.A."/>
            <person name="Ng W.-L."/>
            <person name="Kazmierczak K.M."/>
            <person name="Andrzejewski T.M."/>
            <person name="Davidsen T.M."/>
            <person name="Wayne K.J."/>
            <person name="Tettelin H."/>
            <person name="Glass J.I."/>
            <person name="Rusch D."/>
            <person name="Podicherti R."/>
            <person name="Tsui H.-C.T."/>
            <person name="Winkler M.E."/>
        </authorList>
    </citation>
    <scope>NUCLEOTIDE SEQUENCE</scope>
</reference>
<proteinExistence type="predicted"/>
<accession>A0A382PUV9</accession>
<protein>
    <submittedName>
        <fullName evidence="1">Uncharacterized protein</fullName>
    </submittedName>
</protein>
<organism evidence="1">
    <name type="scientific">marine metagenome</name>
    <dbReference type="NCBI Taxonomy" id="408172"/>
    <lineage>
        <taxon>unclassified sequences</taxon>
        <taxon>metagenomes</taxon>
        <taxon>ecological metagenomes</taxon>
    </lineage>
</organism>